<feature type="transmembrane region" description="Helical" evidence="9">
    <location>
        <begin position="141"/>
        <end position="160"/>
    </location>
</feature>
<dbReference type="EMBL" id="LPZR01000168">
    <property type="protein sequence ID" value="KYO51688.1"/>
    <property type="molecule type" value="Genomic_DNA"/>
</dbReference>
<feature type="transmembrane region" description="Helical" evidence="9">
    <location>
        <begin position="223"/>
        <end position="251"/>
    </location>
</feature>
<dbReference type="RefSeq" id="WP_062765794.1">
    <property type="nucleotide sequence ID" value="NZ_CP121042.1"/>
</dbReference>
<evidence type="ECO:0000256" key="8">
    <source>
        <dbReference type="ARBA" id="ARBA00037998"/>
    </source>
</evidence>
<evidence type="ECO:0000313" key="10">
    <source>
        <dbReference type="EMBL" id="KYO51688.1"/>
    </source>
</evidence>
<feature type="transmembrane region" description="Helical" evidence="9">
    <location>
        <begin position="61"/>
        <end position="84"/>
    </location>
</feature>
<evidence type="ECO:0000256" key="7">
    <source>
        <dbReference type="ARBA" id="ARBA00023136"/>
    </source>
</evidence>
<dbReference type="Pfam" id="PF02653">
    <property type="entry name" value="BPD_transp_2"/>
    <property type="match status" value="1"/>
</dbReference>
<dbReference type="AlphaFoldDB" id="A0A162KN47"/>
<keyword evidence="2" id="KW-0813">Transport</keyword>
<feature type="transmembrane region" description="Helical" evidence="9">
    <location>
        <begin position="189"/>
        <end position="211"/>
    </location>
</feature>
<sequence length="286" mass="30375">MLNVYLFQILNGLGLGMIYFLTSVGLTIIFGLLNFVNFAHGAFFLVGSYLCFTVVAATGNFWAALVAGPLIAGALAWVTERVLVRRVYHLPHTFQILITLGIALIIQESAIMIWGPVGKSVPPPEMLKGVVRFGNFAYPEYRLFMIGFAALVGFALWLLLERTTFGAKVRAGSENPEQVALLGTNIYRLFSATFALGVALAGLAGVLSAPLRGAHPFVGTEVLGIAFVTVVIGGMGSFGGALIGGLLVGLVQSLMTSIWPQGASLMIYGAMAAVILLRPYGLFGRA</sequence>
<proteinExistence type="inferred from homology"/>
<feature type="transmembrane region" description="Helical" evidence="9">
    <location>
        <begin position="96"/>
        <end position="117"/>
    </location>
</feature>
<keyword evidence="3" id="KW-1003">Cell membrane</keyword>
<comment type="caution">
    <text evidence="10">The sequence shown here is derived from an EMBL/GenBank/DDBJ whole genome shotgun (WGS) entry which is preliminary data.</text>
</comment>
<evidence type="ECO:0000256" key="3">
    <source>
        <dbReference type="ARBA" id="ARBA00022475"/>
    </source>
</evidence>
<organism evidence="10 11">
    <name type="scientific">Tistrella mobilis</name>
    <dbReference type="NCBI Taxonomy" id="171437"/>
    <lineage>
        <taxon>Bacteria</taxon>
        <taxon>Pseudomonadati</taxon>
        <taxon>Pseudomonadota</taxon>
        <taxon>Alphaproteobacteria</taxon>
        <taxon>Geminicoccales</taxon>
        <taxon>Geminicoccaceae</taxon>
        <taxon>Tistrella</taxon>
    </lineage>
</organism>
<comment type="subcellular location">
    <subcellularLocation>
        <location evidence="1">Cell membrane</location>
        <topology evidence="1">Multi-pass membrane protein</topology>
    </subcellularLocation>
</comment>
<name>A0A162KN47_9PROT</name>
<feature type="transmembrane region" description="Helical" evidence="9">
    <location>
        <begin position="6"/>
        <end position="28"/>
    </location>
</feature>
<dbReference type="GeneID" id="97238971"/>
<protein>
    <submittedName>
        <fullName evidence="10">ABC transporter permease</fullName>
    </submittedName>
</protein>
<accession>A0A162KN47</accession>
<evidence type="ECO:0000256" key="4">
    <source>
        <dbReference type="ARBA" id="ARBA00022692"/>
    </source>
</evidence>
<dbReference type="InterPro" id="IPR001851">
    <property type="entry name" value="ABC_transp_permease"/>
</dbReference>
<evidence type="ECO:0000256" key="6">
    <source>
        <dbReference type="ARBA" id="ARBA00022989"/>
    </source>
</evidence>
<evidence type="ECO:0000256" key="9">
    <source>
        <dbReference type="SAM" id="Phobius"/>
    </source>
</evidence>
<dbReference type="Proteomes" id="UP000075787">
    <property type="component" value="Unassembled WGS sequence"/>
</dbReference>
<comment type="similarity">
    <text evidence="8">Belongs to the binding-protein-dependent transport system permease family. LivHM subfamily.</text>
</comment>
<evidence type="ECO:0000256" key="2">
    <source>
        <dbReference type="ARBA" id="ARBA00022448"/>
    </source>
</evidence>
<feature type="transmembrane region" description="Helical" evidence="9">
    <location>
        <begin position="35"/>
        <end position="55"/>
    </location>
</feature>
<evidence type="ECO:0000256" key="1">
    <source>
        <dbReference type="ARBA" id="ARBA00004651"/>
    </source>
</evidence>
<dbReference type="CDD" id="cd06582">
    <property type="entry name" value="TM_PBP1_LivH_like"/>
    <property type="match status" value="1"/>
</dbReference>
<dbReference type="GO" id="GO:0006865">
    <property type="term" value="P:amino acid transport"/>
    <property type="evidence" value="ECO:0007669"/>
    <property type="project" value="UniProtKB-KW"/>
</dbReference>
<reference evidence="10 11" key="1">
    <citation type="submission" date="2015-12" db="EMBL/GenBank/DDBJ databases">
        <title>Genome sequence of Tistrella mobilis MCCC 1A02139.</title>
        <authorList>
            <person name="Lu L."/>
            <person name="Lai Q."/>
            <person name="Shao Z."/>
            <person name="Qian P."/>
        </authorList>
    </citation>
    <scope>NUCLEOTIDE SEQUENCE [LARGE SCALE GENOMIC DNA]</scope>
    <source>
        <strain evidence="10 11">MCCC 1A02139</strain>
    </source>
</reference>
<evidence type="ECO:0000256" key="5">
    <source>
        <dbReference type="ARBA" id="ARBA00022970"/>
    </source>
</evidence>
<dbReference type="OrthoDB" id="9807115at2"/>
<feature type="transmembrane region" description="Helical" evidence="9">
    <location>
        <begin position="263"/>
        <end position="283"/>
    </location>
</feature>
<dbReference type="PANTHER" id="PTHR11795:SF442">
    <property type="entry name" value="ABC TRANSPORTER ATP-BINDING PROTEIN"/>
    <property type="match status" value="1"/>
</dbReference>
<dbReference type="GO" id="GO:0005886">
    <property type="term" value="C:plasma membrane"/>
    <property type="evidence" value="ECO:0007669"/>
    <property type="project" value="UniProtKB-SubCell"/>
</dbReference>
<keyword evidence="7 9" id="KW-0472">Membrane</keyword>
<dbReference type="PANTHER" id="PTHR11795">
    <property type="entry name" value="BRANCHED-CHAIN AMINO ACID TRANSPORT SYSTEM PERMEASE PROTEIN LIVH"/>
    <property type="match status" value="1"/>
</dbReference>
<evidence type="ECO:0000313" key="11">
    <source>
        <dbReference type="Proteomes" id="UP000075787"/>
    </source>
</evidence>
<gene>
    <name evidence="10" type="ORF">AUP44_01115</name>
</gene>
<dbReference type="InterPro" id="IPR052157">
    <property type="entry name" value="BCAA_transport_permease"/>
</dbReference>
<keyword evidence="5" id="KW-0029">Amino-acid transport</keyword>
<dbReference type="GO" id="GO:0022857">
    <property type="term" value="F:transmembrane transporter activity"/>
    <property type="evidence" value="ECO:0007669"/>
    <property type="project" value="InterPro"/>
</dbReference>
<keyword evidence="4 9" id="KW-0812">Transmembrane</keyword>
<keyword evidence="6 9" id="KW-1133">Transmembrane helix</keyword>